<dbReference type="InterPro" id="IPR015946">
    <property type="entry name" value="KH_dom-like_a/b"/>
</dbReference>
<dbReference type="RefSeq" id="XP_036730784.1">
    <property type="nucleotide sequence ID" value="XM_036874889.1"/>
</dbReference>
<feature type="compositionally biased region" description="Basic residues" evidence="1">
    <location>
        <begin position="44"/>
        <end position="58"/>
    </location>
</feature>
<dbReference type="PANTHER" id="PTHR14725">
    <property type="entry name" value="RIBOSOME-BINDING FACTOR A, MITOCHONDRIAL-RELATED"/>
    <property type="match status" value="1"/>
</dbReference>
<dbReference type="KEGG" id="bmus:118906927"/>
<evidence type="ECO:0000313" key="3">
    <source>
        <dbReference type="RefSeq" id="XP_036730784.1"/>
    </source>
</evidence>
<dbReference type="InterPro" id="IPR000238">
    <property type="entry name" value="RbfA"/>
</dbReference>
<proteinExistence type="predicted"/>
<dbReference type="AlphaFoldDB" id="A0A8B8Z9L7"/>
<evidence type="ECO:0000313" key="2">
    <source>
        <dbReference type="Proteomes" id="UP000694857"/>
    </source>
</evidence>
<dbReference type="OrthoDB" id="418445at2759"/>
<feature type="compositionally biased region" description="Acidic residues" evidence="1">
    <location>
        <begin position="257"/>
        <end position="273"/>
    </location>
</feature>
<feature type="compositionally biased region" description="Acidic residues" evidence="1">
    <location>
        <begin position="352"/>
        <end position="362"/>
    </location>
</feature>
<dbReference type="InterPro" id="IPR023799">
    <property type="entry name" value="RbfA_dom_sf"/>
</dbReference>
<dbReference type="Proteomes" id="UP000694857">
    <property type="component" value="Chromosome 14"/>
</dbReference>
<dbReference type="InterPro" id="IPR039212">
    <property type="entry name" value="RBFA_mitochondrial"/>
</dbReference>
<dbReference type="PANTHER" id="PTHR14725:SF0">
    <property type="entry name" value="RIBOSOME-BINDING FACTOR A, MITOCHONDRIAL-RELATED"/>
    <property type="match status" value="1"/>
</dbReference>
<dbReference type="Pfam" id="PF02033">
    <property type="entry name" value="RBFA"/>
    <property type="match status" value="1"/>
</dbReference>
<organism evidence="2 3">
    <name type="scientific">Balaenoptera musculus</name>
    <name type="common">Blue whale</name>
    <dbReference type="NCBI Taxonomy" id="9771"/>
    <lineage>
        <taxon>Eukaryota</taxon>
        <taxon>Metazoa</taxon>
        <taxon>Chordata</taxon>
        <taxon>Craniata</taxon>
        <taxon>Vertebrata</taxon>
        <taxon>Euteleostomi</taxon>
        <taxon>Mammalia</taxon>
        <taxon>Eutheria</taxon>
        <taxon>Laurasiatheria</taxon>
        <taxon>Artiodactyla</taxon>
        <taxon>Whippomorpha</taxon>
        <taxon>Cetacea</taxon>
        <taxon>Mysticeti</taxon>
        <taxon>Balaenopteridae</taxon>
        <taxon>Balaenoptera</taxon>
    </lineage>
</organism>
<dbReference type="SUPFAM" id="SSF89919">
    <property type="entry name" value="Ribosome-binding factor A, RbfA"/>
    <property type="match status" value="1"/>
</dbReference>
<dbReference type="GO" id="GO:0006364">
    <property type="term" value="P:rRNA processing"/>
    <property type="evidence" value="ECO:0007669"/>
    <property type="project" value="InterPro"/>
</dbReference>
<feature type="compositionally biased region" description="Polar residues" evidence="1">
    <location>
        <begin position="20"/>
        <end position="37"/>
    </location>
</feature>
<feature type="compositionally biased region" description="Basic and acidic residues" evidence="1">
    <location>
        <begin position="382"/>
        <end position="394"/>
    </location>
</feature>
<feature type="region of interest" description="Disordered" evidence="1">
    <location>
        <begin position="1"/>
        <end position="58"/>
    </location>
</feature>
<protein>
    <submittedName>
        <fullName evidence="3">Ribosome-binding factor A, mitochondrial</fullName>
    </submittedName>
</protein>
<dbReference type="PROSITE" id="PS01319">
    <property type="entry name" value="RBFA"/>
    <property type="match status" value="1"/>
</dbReference>
<feature type="region of interest" description="Disordered" evidence="1">
    <location>
        <begin position="257"/>
        <end position="282"/>
    </location>
</feature>
<dbReference type="Gene3D" id="3.30.300.20">
    <property type="match status" value="1"/>
</dbReference>
<gene>
    <name evidence="3" type="primary">RBFA</name>
</gene>
<reference evidence="3" key="1">
    <citation type="submission" date="2025-08" db="UniProtKB">
        <authorList>
            <consortium name="RefSeq"/>
        </authorList>
    </citation>
    <scope>IDENTIFICATION</scope>
    <source>
        <tissue evidence="3">Epidermis and Blubber</tissue>
    </source>
</reference>
<dbReference type="CTD" id="79863"/>
<accession>A0A8B8Z9L7</accession>
<name>A0A8B8Z9L7_BALMU</name>
<dbReference type="GeneID" id="118906927"/>
<keyword evidence="2" id="KW-1185">Reference proteome</keyword>
<feature type="region of interest" description="Disordered" evidence="1">
    <location>
        <begin position="332"/>
        <end position="394"/>
    </location>
</feature>
<sequence length="394" mass="43651">MLPRPLVPPIVSRRLRKSPRPTSLQAASRRSVCTFSRPTFPRPTSHRQRHPASRHPVGRRSADMWAALGGAGGLQVGLLLGGARGLHSSPVSCGKNLLKKFASKTKKKFWYEGPSLVSHLTHKPSQWASLTKSTSKRARREDHVRLRALNGLLYKALTELLCTPQVSQELCDLNVELSKVSLTADFSACRVFWRTTVSEARNASMEAVLRRSAGPMRHLLMSQQTLRNMPPIVFVQDKKNAAVVEVDRLLAIADFGPPDEEDFVQDDPSDPEALDTASPCDTLGPAAPSSLCGIDHEALNKQILEYKRRREKGRGSVGPAWLEHTTELMRKRKAKPRVDDDLSPKGCLWETGSDEPLDDGALPEEHGPGYAWGLQGQSGNQRQRERIADPDPRP</sequence>
<evidence type="ECO:0000256" key="1">
    <source>
        <dbReference type="SAM" id="MobiDB-lite"/>
    </source>
</evidence>
<dbReference type="InterPro" id="IPR020053">
    <property type="entry name" value="Ribosome-bd_factorA_CS"/>
</dbReference>